<evidence type="ECO:0000256" key="6">
    <source>
        <dbReference type="ARBA" id="ARBA00023157"/>
    </source>
</evidence>
<dbReference type="Proteomes" id="UP000472269">
    <property type="component" value="Unplaced"/>
</dbReference>
<evidence type="ECO:0000256" key="3">
    <source>
        <dbReference type="ARBA" id="ARBA00022729"/>
    </source>
</evidence>
<comment type="similarity">
    <text evidence="9">Belongs to the immunoglobulin superfamily. TIM family.</text>
</comment>
<dbReference type="SUPFAM" id="SSF48726">
    <property type="entry name" value="Immunoglobulin"/>
    <property type="match status" value="1"/>
</dbReference>
<dbReference type="PROSITE" id="PS50835">
    <property type="entry name" value="IG_LIKE"/>
    <property type="match status" value="1"/>
</dbReference>
<evidence type="ECO:0000256" key="8">
    <source>
        <dbReference type="ARBA" id="ARBA00023319"/>
    </source>
</evidence>
<dbReference type="AlphaFoldDB" id="A0A663MLI8"/>
<dbReference type="InterPro" id="IPR013106">
    <property type="entry name" value="Ig_V-set"/>
</dbReference>
<dbReference type="GO" id="GO:0001786">
    <property type="term" value="F:phosphatidylserine binding"/>
    <property type="evidence" value="ECO:0007669"/>
    <property type="project" value="TreeGrafter"/>
</dbReference>
<keyword evidence="3" id="KW-0732">Signal</keyword>
<keyword evidence="5" id="KW-0472">Membrane</keyword>
<evidence type="ECO:0000256" key="9">
    <source>
        <dbReference type="ARBA" id="ARBA00038203"/>
    </source>
</evidence>
<keyword evidence="4" id="KW-1133">Transmembrane helix</keyword>
<reference evidence="11" key="2">
    <citation type="submission" date="2025-09" db="UniProtKB">
        <authorList>
            <consortium name="Ensembl"/>
        </authorList>
    </citation>
    <scope>IDENTIFICATION</scope>
</reference>
<evidence type="ECO:0000256" key="2">
    <source>
        <dbReference type="ARBA" id="ARBA00022692"/>
    </source>
</evidence>
<dbReference type="SMART" id="SM00409">
    <property type="entry name" value="IG"/>
    <property type="match status" value="1"/>
</dbReference>
<dbReference type="OMA" id="ILHTNGR"/>
<evidence type="ECO:0000256" key="1">
    <source>
        <dbReference type="ARBA" id="ARBA00004479"/>
    </source>
</evidence>
<evidence type="ECO:0000313" key="11">
    <source>
        <dbReference type="Ensembl" id="ENSACUP00000012702.1"/>
    </source>
</evidence>
<name>A0A663MLI8_ATHCN</name>
<dbReference type="InterPro" id="IPR036179">
    <property type="entry name" value="Ig-like_dom_sf"/>
</dbReference>
<keyword evidence="8" id="KW-0393">Immunoglobulin domain</keyword>
<proteinExistence type="inferred from homology"/>
<keyword evidence="12" id="KW-1185">Reference proteome</keyword>
<dbReference type="GO" id="GO:0016020">
    <property type="term" value="C:membrane"/>
    <property type="evidence" value="ECO:0007669"/>
    <property type="project" value="UniProtKB-SubCell"/>
</dbReference>
<sequence>IWPTLIFPCSSLTVHTASQAVVRGVIGKPVQLSCSYRVAQDKDISDMCWGRGPCPKSKCTNKILHTTGNRVTFRKSQRYSLRGNISSGDVSLTIGRVKAEDAGTYCCRIEIAGWFNDIKRNIQLEVRGEFGDLHDTASSQKPLARYV</sequence>
<evidence type="ECO:0000256" key="5">
    <source>
        <dbReference type="ARBA" id="ARBA00023136"/>
    </source>
</evidence>
<keyword evidence="7" id="KW-0325">Glycoprotein</keyword>
<comment type="subcellular location">
    <subcellularLocation>
        <location evidence="1">Membrane</location>
        <topology evidence="1">Single-pass type I membrane protein</topology>
    </subcellularLocation>
</comment>
<keyword evidence="6" id="KW-1015">Disulfide bond</keyword>
<evidence type="ECO:0000313" key="12">
    <source>
        <dbReference type="Proteomes" id="UP000472269"/>
    </source>
</evidence>
<reference evidence="11" key="1">
    <citation type="submission" date="2025-08" db="UniProtKB">
        <authorList>
            <consortium name="Ensembl"/>
        </authorList>
    </citation>
    <scope>IDENTIFICATION</scope>
</reference>
<organism evidence="11 12">
    <name type="scientific">Athene cunicularia</name>
    <name type="common">Burrowing owl</name>
    <name type="synonym">Speotyto cunicularia</name>
    <dbReference type="NCBI Taxonomy" id="194338"/>
    <lineage>
        <taxon>Eukaryota</taxon>
        <taxon>Metazoa</taxon>
        <taxon>Chordata</taxon>
        <taxon>Craniata</taxon>
        <taxon>Vertebrata</taxon>
        <taxon>Euteleostomi</taxon>
        <taxon>Archelosauria</taxon>
        <taxon>Archosauria</taxon>
        <taxon>Dinosauria</taxon>
        <taxon>Saurischia</taxon>
        <taxon>Theropoda</taxon>
        <taxon>Coelurosauria</taxon>
        <taxon>Aves</taxon>
        <taxon>Neognathae</taxon>
        <taxon>Neoaves</taxon>
        <taxon>Telluraves</taxon>
        <taxon>Strigiformes</taxon>
        <taxon>Strigidae</taxon>
        <taxon>Athene</taxon>
    </lineage>
</organism>
<dbReference type="InterPro" id="IPR013783">
    <property type="entry name" value="Ig-like_fold"/>
</dbReference>
<dbReference type="FunFam" id="2.60.40.10:FF:000774">
    <property type="entry name" value="Hepatitis A virus cellular receptor 1"/>
    <property type="match status" value="1"/>
</dbReference>
<dbReference type="PANTHER" id="PTHR46608:SF3">
    <property type="entry name" value="T-CELL IMMUNOGLOBULIN AND MUCIN DOMAIN-CONTAINING PROTEIN 4"/>
    <property type="match status" value="1"/>
</dbReference>
<dbReference type="InterPro" id="IPR007110">
    <property type="entry name" value="Ig-like_dom"/>
</dbReference>
<dbReference type="PANTHER" id="PTHR46608">
    <property type="entry name" value="T-CELL IMMUNOGLOBULIN AND MUCIN DOMAIN-CONTAINING PROTEIN 4"/>
    <property type="match status" value="1"/>
</dbReference>
<dbReference type="Pfam" id="PF07686">
    <property type="entry name" value="V-set"/>
    <property type="match status" value="1"/>
</dbReference>
<evidence type="ECO:0000256" key="7">
    <source>
        <dbReference type="ARBA" id="ARBA00023180"/>
    </source>
</evidence>
<dbReference type="GO" id="GO:0060097">
    <property type="term" value="P:cytoskeletal rearrangement involved in phagocytosis, engulfment"/>
    <property type="evidence" value="ECO:0007669"/>
    <property type="project" value="TreeGrafter"/>
</dbReference>
<dbReference type="GO" id="GO:0043277">
    <property type="term" value="P:apoptotic cell clearance"/>
    <property type="evidence" value="ECO:0007669"/>
    <property type="project" value="TreeGrafter"/>
</dbReference>
<dbReference type="InterPro" id="IPR003599">
    <property type="entry name" value="Ig_sub"/>
</dbReference>
<dbReference type="Gene3D" id="2.60.40.10">
    <property type="entry name" value="Immunoglobulins"/>
    <property type="match status" value="1"/>
</dbReference>
<dbReference type="Ensembl" id="ENSACUT00000013563.1">
    <property type="protein sequence ID" value="ENSACUP00000012702.1"/>
    <property type="gene ID" value="ENSACUG00000008571.1"/>
</dbReference>
<protein>
    <recommendedName>
        <fullName evidence="10">Ig-like domain-containing protein</fullName>
    </recommendedName>
</protein>
<accession>A0A663MLI8</accession>
<feature type="domain" description="Ig-like" evidence="10">
    <location>
        <begin position="8"/>
        <end position="123"/>
    </location>
</feature>
<evidence type="ECO:0000256" key="4">
    <source>
        <dbReference type="ARBA" id="ARBA00022989"/>
    </source>
</evidence>
<evidence type="ECO:0000259" key="10">
    <source>
        <dbReference type="PROSITE" id="PS50835"/>
    </source>
</evidence>
<keyword evidence="2" id="KW-0812">Transmembrane</keyword>